<gene>
    <name evidence="1" type="ORF">EJ02DRAFT_238553</name>
</gene>
<reference evidence="1" key="1">
    <citation type="journal article" date="2020" name="Stud. Mycol.">
        <title>101 Dothideomycetes genomes: a test case for predicting lifestyles and emergence of pathogens.</title>
        <authorList>
            <person name="Haridas S."/>
            <person name="Albert R."/>
            <person name="Binder M."/>
            <person name="Bloem J."/>
            <person name="Labutti K."/>
            <person name="Salamov A."/>
            <person name="Andreopoulos B."/>
            <person name="Baker S."/>
            <person name="Barry K."/>
            <person name="Bills G."/>
            <person name="Bluhm B."/>
            <person name="Cannon C."/>
            <person name="Castanera R."/>
            <person name="Culley D."/>
            <person name="Daum C."/>
            <person name="Ezra D."/>
            <person name="Gonzalez J."/>
            <person name="Henrissat B."/>
            <person name="Kuo A."/>
            <person name="Liang C."/>
            <person name="Lipzen A."/>
            <person name="Lutzoni F."/>
            <person name="Magnuson J."/>
            <person name="Mondo S."/>
            <person name="Nolan M."/>
            <person name="Ohm R."/>
            <person name="Pangilinan J."/>
            <person name="Park H.-J."/>
            <person name="Ramirez L."/>
            <person name="Alfaro M."/>
            <person name="Sun H."/>
            <person name="Tritt A."/>
            <person name="Yoshinaga Y."/>
            <person name="Zwiers L.-H."/>
            <person name="Turgeon B."/>
            <person name="Goodwin S."/>
            <person name="Spatafora J."/>
            <person name="Crous P."/>
            <person name="Grigoriev I."/>
        </authorList>
    </citation>
    <scope>NUCLEOTIDE SEQUENCE</scope>
    <source>
        <strain evidence="1">CBS 161.51</strain>
    </source>
</reference>
<protein>
    <submittedName>
        <fullName evidence="1">Uncharacterized protein</fullName>
    </submittedName>
</protein>
<dbReference type="Proteomes" id="UP000800038">
    <property type="component" value="Unassembled WGS sequence"/>
</dbReference>
<dbReference type="EMBL" id="ML976067">
    <property type="protein sequence ID" value="KAF1940206.1"/>
    <property type="molecule type" value="Genomic_DNA"/>
</dbReference>
<name>A0A6A5SNQ6_9PLEO</name>
<proteinExistence type="predicted"/>
<evidence type="ECO:0000313" key="1">
    <source>
        <dbReference type="EMBL" id="KAF1940206.1"/>
    </source>
</evidence>
<sequence length="158" mass="18323">MHAFRDGVLMIHEDGAHEATLKLQASSKPAIKTGHPYLIDQCYGEQRTVAKAIKSLEDCMYVCMYSINRNDKYPAPWQSPYMWCWWFDLYHQNKNHTIASYDLVRPHHLDACTSRYPWPPYSALGAAAIHGSARKTVKYTLDILQLQSLRDYNTQSRK</sequence>
<evidence type="ECO:0000313" key="2">
    <source>
        <dbReference type="Proteomes" id="UP000800038"/>
    </source>
</evidence>
<dbReference type="AlphaFoldDB" id="A0A6A5SNQ6"/>
<keyword evidence="2" id="KW-1185">Reference proteome</keyword>
<accession>A0A6A5SNQ6</accession>
<organism evidence="1 2">
    <name type="scientific">Clathrospora elynae</name>
    <dbReference type="NCBI Taxonomy" id="706981"/>
    <lineage>
        <taxon>Eukaryota</taxon>
        <taxon>Fungi</taxon>
        <taxon>Dikarya</taxon>
        <taxon>Ascomycota</taxon>
        <taxon>Pezizomycotina</taxon>
        <taxon>Dothideomycetes</taxon>
        <taxon>Pleosporomycetidae</taxon>
        <taxon>Pleosporales</taxon>
        <taxon>Diademaceae</taxon>
        <taxon>Clathrospora</taxon>
    </lineage>
</organism>